<dbReference type="Proteomes" id="UP001166304">
    <property type="component" value="Unassembled WGS sequence"/>
</dbReference>
<protein>
    <recommendedName>
        <fullName evidence="1">Halobacterial output domain-containing protein</fullName>
    </recommendedName>
</protein>
<dbReference type="EMBL" id="JAHQXE010000004">
    <property type="protein sequence ID" value="MBV0902800.1"/>
    <property type="molecule type" value="Genomic_DNA"/>
</dbReference>
<gene>
    <name evidence="2" type="ORF">KTS37_13480</name>
</gene>
<proteinExistence type="predicted"/>
<comment type="caution">
    <text evidence="2">The sequence shown here is derived from an EMBL/GenBank/DDBJ whole genome shotgun (WGS) entry which is preliminary data.</text>
</comment>
<dbReference type="AlphaFoldDB" id="A0AA41KCT7"/>
<evidence type="ECO:0000313" key="3">
    <source>
        <dbReference type="Proteomes" id="UP001166304"/>
    </source>
</evidence>
<dbReference type="RefSeq" id="WP_162414372.1">
    <property type="nucleotide sequence ID" value="NZ_JAHQXE010000004.1"/>
</dbReference>
<dbReference type="InterPro" id="IPR040624">
    <property type="entry name" value="HalOD1"/>
</dbReference>
<dbReference type="Pfam" id="PF18545">
    <property type="entry name" value="HalOD1"/>
    <property type="match status" value="1"/>
</dbReference>
<reference evidence="2" key="1">
    <citation type="submission" date="2021-06" db="EMBL/GenBank/DDBJ databases">
        <title>New haloarchaea isolates fom saline soil.</title>
        <authorList>
            <person name="Duran-Viseras A."/>
            <person name="Sanchez-Porro C.S."/>
            <person name="Ventosa A."/>
        </authorList>
    </citation>
    <scope>NUCLEOTIDE SEQUENCE</scope>
    <source>
        <strain evidence="2">JCM 18369</strain>
    </source>
</reference>
<accession>A0AA41KCT7</accession>
<evidence type="ECO:0000313" key="2">
    <source>
        <dbReference type="EMBL" id="MBV0902800.1"/>
    </source>
</evidence>
<organism evidence="2 3">
    <name type="scientific">Haloarcula salina</name>
    <dbReference type="NCBI Taxonomy" id="1429914"/>
    <lineage>
        <taxon>Archaea</taxon>
        <taxon>Methanobacteriati</taxon>
        <taxon>Methanobacteriota</taxon>
        <taxon>Stenosarchaea group</taxon>
        <taxon>Halobacteria</taxon>
        <taxon>Halobacteriales</taxon>
        <taxon>Haloarculaceae</taxon>
        <taxon>Haloarcula</taxon>
    </lineage>
</organism>
<keyword evidence="3" id="KW-1185">Reference proteome</keyword>
<sequence length="80" mass="8384">MTEVASPARLEPSQAVVEAVAKAEGVGPRELSPPLAYVVDPDALDSLFDRSKTDGVVRFRYCGYTVSVLASGSVDVQTAA</sequence>
<evidence type="ECO:0000259" key="1">
    <source>
        <dbReference type="Pfam" id="PF18545"/>
    </source>
</evidence>
<feature type="domain" description="Halobacterial output" evidence="1">
    <location>
        <begin position="11"/>
        <end position="77"/>
    </location>
</feature>
<name>A0AA41KCT7_9EURY</name>